<dbReference type="Proteomes" id="UP000296201">
    <property type="component" value="Chromosome"/>
</dbReference>
<proteinExistence type="predicted"/>
<dbReference type="OrthoDB" id="9157196at2"/>
<dbReference type="InterPro" id="IPR029014">
    <property type="entry name" value="NiFe-Hase_large"/>
</dbReference>
<dbReference type="SUPFAM" id="SSF56762">
    <property type="entry name" value="HydB/Nqo4-like"/>
    <property type="match status" value="1"/>
</dbReference>
<reference evidence="1 2" key="1">
    <citation type="submission" date="2018-08" db="EMBL/GenBank/DDBJ databases">
        <title>Horizontal acquisition of hydrogen conversion ability and other habitat adaptations in Hydrogenovibrio crunogenus strains.</title>
        <authorList>
            <person name="Gonnella G."/>
            <person name="Adam N."/>
            <person name="Perner M."/>
        </authorList>
    </citation>
    <scope>NUCLEOTIDE SEQUENCE [LARGE SCALE GENOMIC DNA]</scope>
    <source>
        <strain evidence="1 2">SP-41</strain>
    </source>
</reference>
<organism evidence="1 2">
    <name type="scientific">Hydrogenovibrio crunogenus</name>
    <dbReference type="NCBI Taxonomy" id="39765"/>
    <lineage>
        <taxon>Bacteria</taxon>
        <taxon>Pseudomonadati</taxon>
        <taxon>Pseudomonadota</taxon>
        <taxon>Gammaproteobacteria</taxon>
        <taxon>Thiotrichales</taxon>
        <taxon>Piscirickettsiaceae</taxon>
        <taxon>Hydrogenovibrio</taxon>
    </lineage>
</organism>
<dbReference type="EMBL" id="CP032096">
    <property type="protein sequence ID" value="QBZ82769.1"/>
    <property type="molecule type" value="Genomic_DNA"/>
</dbReference>
<keyword evidence="2" id="KW-1185">Reference proteome</keyword>
<protein>
    <submittedName>
        <fullName evidence="1">Ni,Fe-hydrogenase I large subunit</fullName>
    </submittedName>
</protein>
<evidence type="ECO:0000313" key="1">
    <source>
        <dbReference type="EMBL" id="QBZ82769.1"/>
    </source>
</evidence>
<dbReference type="RefSeq" id="WP_135795444.1">
    <property type="nucleotide sequence ID" value="NZ_CP032096.1"/>
</dbReference>
<evidence type="ECO:0000313" key="2">
    <source>
        <dbReference type="Proteomes" id="UP000296201"/>
    </source>
</evidence>
<accession>A0A4P7NYV7</accession>
<gene>
    <name evidence="1" type="ORF">GHNINEIG_00805</name>
</gene>
<sequence>MQGHVNIERSPLAIESRRPFKLQKIFTGKSPAQVNEFVGLAYSLCGEAQKFASTLALFDITESEKRSFKKLVCIEVLKEHYLSIAQLFNTQGILTTAQLSLALKGVGHWTATAKRSATPKEFELLLKQIRVQFNDLLKMDVFEVDFDDELKFLLNNTGPLAQIWNNNELNNIAFDVVSFYENQTVMQSILNANDWTIWVAKPSLDGVAMENSVFTRVKNRHAWIEKIEKTNAFFARVLAKAIDAQNIFKELKVDLFDNNTLSDSNLFGVLKNEKAVLSWVETARGRLMHLAKIDKQTNIVKDYAICAPTEWNFHSNGVAHKWLSQLDAGPQWNKNARLIAQLIDPCVPIEIEEKSYA</sequence>
<dbReference type="AlphaFoldDB" id="A0A4P7NYV7"/>
<dbReference type="Gene3D" id="1.10.645.10">
    <property type="entry name" value="Cytochrome-c3 Hydrogenase, chain B"/>
    <property type="match status" value="1"/>
</dbReference>
<name>A0A4P7NYV7_9GAMM</name>